<dbReference type="Proteomes" id="UP000249341">
    <property type="component" value="Unassembled WGS sequence"/>
</dbReference>
<keyword evidence="2" id="KW-1185">Reference proteome</keyword>
<accession>A0A327Z0Z2</accession>
<dbReference type="GO" id="GO:0030638">
    <property type="term" value="P:polyketide metabolic process"/>
    <property type="evidence" value="ECO:0007669"/>
    <property type="project" value="InterPro"/>
</dbReference>
<dbReference type="Pfam" id="PF07366">
    <property type="entry name" value="SnoaL"/>
    <property type="match status" value="1"/>
</dbReference>
<dbReference type="PANTHER" id="PTHR31723:SF10">
    <property type="entry name" value="PATHOGEN-RELATED PROTEIN"/>
    <property type="match status" value="1"/>
</dbReference>
<protein>
    <submittedName>
        <fullName evidence="1">SnoaL-like polyketide cyclase</fullName>
    </submittedName>
</protein>
<gene>
    <name evidence="1" type="ORF">B0I29_13137</name>
</gene>
<dbReference type="SUPFAM" id="SSF54427">
    <property type="entry name" value="NTF2-like"/>
    <property type="match status" value="1"/>
</dbReference>
<dbReference type="InterPro" id="IPR032710">
    <property type="entry name" value="NTF2-like_dom_sf"/>
</dbReference>
<dbReference type="AlphaFoldDB" id="A0A327Z0Z2"/>
<dbReference type="PANTHER" id="PTHR31723">
    <property type="entry name" value="PATHOGENESIS-RELATED FAMILY PROTEIN"/>
    <property type="match status" value="1"/>
</dbReference>
<sequence>MRRLGAPCPSWKDTTLSETPLWLQGRTAVVEAADPSEFRHGTPDYHLSHVVMPEQRSTDHAPGSLEAIVESIVQVFEMEVSHKKDPATWVSMVTEHFRTNINGGPWASAQDIADQGSYNVLIGNSPFYAVGKESFDSQHDIFHGAFPNGFYWEVLQVLSPPPVVTFKWRHWGAFDGEYHGYQPNGKTIEMFGMSIAKVDDDLKLLEVEHYYDPNQFLSTLTGGCPIAH</sequence>
<name>A0A327Z0Z2_9ACTN</name>
<dbReference type="InterPro" id="IPR053218">
    <property type="entry name" value="Pathogen-related_defense"/>
</dbReference>
<reference evidence="1 2" key="1">
    <citation type="submission" date="2018-06" db="EMBL/GenBank/DDBJ databases">
        <title>Genomic Encyclopedia of Type Strains, Phase III (KMG-III): the genomes of soil and plant-associated and newly described type strains.</title>
        <authorList>
            <person name="Whitman W."/>
        </authorList>
    </citation>
    <scope>NUCLEOTIDE SEQUENCE [LARGE SCALE GENOMIC DNA]</scope>
    <source>
        <strain evidence="1 2">CGMCC 4.7090</strain>
    </source>
</reference>
<proteinExistence type="predicted"/>
<dbReference type="Gene3D" id="3.10.450.50">
    <property type="match status" value="1"/>
</dbReference>
<evidence type="ECO:0000313" key="2">
    <source>
        <dbReference type="Proteomes" id="UP000249341"/>
    </source>
</evidence>
<dbReference type="EMBL" id="QLMJ01000031">
    <property type="protein sequence ID" value="RAK25686.1"/>
    <property type="molecule type" value="Genomic_DNA"/>
</dbReference>
<organism evidence="1 2">
    <name type="scientific">Actinoplanes lutulentus</name>
    <dbReference type="NCBI Taxonomy" id="1287878"/>
    <lineage>
        <taxon>Bacteria</taxon>
        <taxon>Bacillati</taxon>
        <taxon>Actinomycetota</taxon>
        <taxon>Actinomycetes</taxon>
        <taxon>Micromonosporales</taxon>
        <taxon>Micromonosporaceae</taxon>
        <taxon>Actinoplanes</taxon>
    </lineage>
</organism>
<evidence type="ECO:0000313" key="1">
    <source>
        <dbReference type="EMBL" id="RAK25686.1"/>
    </source>
</evidence>
<dbReference type="InterPro" id="IPR009959">
    <property type="entry name" value="Cyclase_SnoaL-like"/>
</dbReference>
<comment type="caution">
    <text evidence="1">The sequence shown here is derived from an EMBL/GenBank/DDBJ whole genome shotgun (WGS) entry which is preliminary data.</text>
</comment>